<organism evidence="1">
    <name type="scientific">Borrelia bissettiae</name>
    <name type="common">Borreliella bissettiae</name>
    <dbReference type="NCBI Taxonomy" id="64897"/>
    <lineage>
        <taxon>Bacteria</taxon>
        <taxon>Pseudomonadati</taxon>
        <taxon>Spirochaetota</taxon>
        <taxon>Spirochaetia</taxon>
        <taxon>Spirochaetales</taxon>
        <taxon>Borreliaceae</taxon>
        <taxon>Borreliella</taxon>
    </lineage>
</organism>
<name>A0A1L8ZCR6_BORBI</name>
<protein>
    <submittedName>
        <fullName evidence="1">Uncharacterized protein</fullName>
    </submittedName>
</protein>
<accession>A0A1L8ZCR6</accession>
<evidence type="ECO:0000313" key="1">
    <source>
        <dbReference type="EMBL" id="OJH15559.1"/>
    </source>
</evidence>
<proteinExistence type="predicted"/>
<dbReference type="AlphaFoldDB" id="A0A1L8ZCR6"/>
<reference evidence="1" key="2">
    <citation type="submission" date="2015-07" db="EMBL/GenBank/DDBJ databases">
        <authorList>
            <person name="Noorani M."/>
        </authorList>
    </citation>
    <scope>NUCLEOTIDE SEQUENCE</scope>
    <source>
        <strain evidence="1">CO275</strain>
    </source>
</reference>
<reference evidence="1" key="1">
    <citation type="journal article" date="2015" name="Microbiology">
        <title>Similarities in murine infection and immune response to Borrelia bissettii and Borrelia burgdorferi sensu stricto.</title>
        <authorList>
            <person name="Leydet B.F.Jr."/>
            <person name="Liang F.T."/>
        </authorList>
    </citation>
    <scope>NUCLEOTIDE SEQUENCE [LARGE SCALE GENOMIC DNA]</scope>
    <source>
        <strain evidence="1">CO275</strain>
    </source>
</reference>
<gene>
    <name evidence="1" type="ORF">ER70_02005</name>
</gene>
<sequence>MHSRNKLPKLYKKVQFIEAIQKMINIILNLKKNHKKLKNLSAQLVYSAYSIKLKQMDFSNFLNLVFN</sequence>
<comment type="caution">
    <text evidence="1">The sequence shown here is derived from an EMBL/GenBank/DDBJ whole genome shotgun (WGS) entry which is preliminary data.</text>
</comment>
<dbReference type="EMBL" id="JNBW01000096">
    <property type="protein sequence ID" value="OJH15559.1"/>
    <property type="molecule type" value="Genomic_DNA"/>
</dbReference>